<dbReference type="Gene3D" id="3.40.50.720">
    <property type="entry name" value="NAD(P)-binding Rossmann-like Domain"/>
    <property type="match status" value="1"/>
</dbReference>
<keyword evidence="1" id="KW-0406">Ion transport</keyword>
<dbReference type="Proteomes" id="UP000315343">
    <property type="component" value="Unassembled WGS sequence"/>
</dbReference>
<dbReference type="PROSITE" id="PS51201">
    <property type="entry name" value="RCK_N"/>
    <property type="match status" value="1"/>
</dbReference>
<evidence type="ECO:0000256" key="2">
    <source>
        <dbReference type="ARBA" id="ARBA00022958"/>
    </source>
</evidence>
<dbReference type="GO" id="GO:0015079">
    <property type="term" value="F:potassium ion transmembrane transporter activity"/>
    <property type="evidence" value="ECO:0007669"/>
    <property type="project" value="InterPro"/>
</dbReference>
<accession>A0A562JKB4</accession>
<feature type="domain" description="RCK N-terminal" evidence="3">
    <location>
        <begin position="9"/>
        <end position="129"/>
    </location>
</feature>
<dbReference type="GO" id="GO:0005886">
    <property type="term" value="C:plasma membrane"/>
    <property type="evidence" value="ECO:0007669"/>
    <property type="project" value="InterPro"/>
</dbReference>
<dbReference type="RefSeq" id="WP_145078708.1">
    <property type="nucleotide sequence ID" value="NZ_DAMBUX010000007.1"/>
</dbReference>
<gene>
    <name evidence="4" type="ORF">LY60_00191</name>
</gene>
<name>A0A562JKB4_9FIRM</name>
<reference evidence="4 5" key="1">
    <citation type="submission" date="2019-07" db="EMBL/GenBank/DDBJ databases">
        <title>Genomic Encyclopedia of Type Strains, Phase I: the one thousand microbial genomes (KMG-I) project.</title>
        <authorList>
            <person name="Kyrpides N."/>
        </authorList>
    </citation>
    <scope>NUCLEOTIDE SEQUENCE [LARGE SCALE GENOMIC DNA]</scope>
    <source>
        <strain evidence="4 5">DSM 13558</strain>
    </source>
</reference>
<keyword evidence="1" id="KW-0633">Potassium transport</keyword>
<dbReference type="PANTHER" id="PTHR43833">
    <property type="entry name" value="POTASSIUM CHANNEL PROTEIN 2-RELATED-RELATED"/>
    <property type="match status" value="1"/>
</dbReference>
<dbReference type="InterPro" id="IPR006036">
    <property type="entry name" value="K_uptake_TrkA"/>
</dbReference>
<dbReference type="OrthoDB" id="9776294at2"/>
<proteinExistence type="predicted"/>
<dbReference type="InterPro" id="IPR003148">
    <property type="entry name" value="RCK_N"/>
</dbReference>
<dbReference type="Pfam" id="PF02254">
    <property type="entry name" value="TrkA_N"/>
    <property type="match status" value="1"/>
</dbReference>
<keyword evidence="1" id="KW-0813">Transport</keyword>
<evidence type="ECO:0000256" key="1">
    <source>
        <dbReference type="ARBA" id="ARBA00022538"/>
    </source>
</evidence>
<dbReference type="SUPFAM" id="SSF51735">
    <property type="entry name" value="NAD(P)-binding Rossmann-fold domains"/>
    <property type="match status" value="1"/>
</dbReference>
<evidence type="ECO:0000313" key="5">
    <source>
        <dbReference type="Proteomes" id="UP000315343"/>
    </source>
</evidence>
<dbReference type="AlphaFoldDB" id="A0A562JKB4"/>
<evidence type="ECO:0000259" key="3">
    <source>
        <dbReference type="PROSITE" id="PS51201"/>
    </source>
</evidence>
<dbReference type="InterPro" id="IPR050721">
    <property type="entry name" value="Trk_Ktr_HKT_K-transport"/>
</dbReference>
<protein>
    <submittedName>
        <fullName evidence="4">Trk system potassium uptake protein TrkA</fullName>
    </submittedName>
</protein>
<dbReference type="EMBL" id="VLKH01000001">
    <property type="protein sequence ID" value="TWH83580.1"/>
    <property type="molecule type" value="Genomic_DNA"/>
</dbReference>
<keyword evidence="5" id="KW-1185">Reference proteome</keyword>
<dbReference type="InterPro" id="IPR036291">
    <property type="entry name" value="NAD(P)-bd_dom_sf"/>
</dbReference>
<comment type="caution">
    <text evidence="4">The sequence shown here is derived from an EMBL/GenBank/DDBJ whole genome shotgun (WGS) entry which is preliminary data.</text>
</comment>
<organism evidence="4 5">
    <name type="scientific">Sedimentibacter saalensis</name>
    <dbReference type="NCBI Taxonomy" id="130788"/>
    <lineage>
        <taxon>Bacteria</taxon>
        <taxon>Bacillati</taxon>
        <taxon>Bacillota</taxon>
        <taxon>Tissierellia</taxon>
        <taxon>Sedimentibacter</taxon>
    </lineage>
</organism>
<dbReference type="PRINTS" id="PR00335">
    <property type="entry name" value="KUPTAKETRKA"/>
</dbReference>
<evidence type="ECO:0000313" key="4">
    <source>
        <dbReference type="EMBL" id="TWH83580.1"/>
    </source>
</evidence>
<keyword evidence="2" id="KW-0630">Potassium</keyword>
<sequence length="147" mass="16112">MNIFKKQNKELAVIAGCGEFGSKIAVLLQKKNMNVHIIDIDENSFSKLSPEFDGFTITGDAADIDLLEFAGAGKASIIIAATNDDNTNIMIGQMSKHLYKADEVVVRIYDSAKKFLCADMDITSICPCVLSENEFKRIISDKESIAV</sequence>